<reference evidence="1 2" key="1">
    <citation type="submission" date="2020-04" db="EMBL/GenBank/DDBJ databases">
        <authorList>
            <person name="Yin C."/>
        </authorList>
    </citation>
    <scope>NUCLEOTIDE SEQUENCE [LARGE SCALE GENOMIC DNA]</scope>
    <source>
        <strain evidence="1 2">Ae27</strain>
    </source>
</reference>
<name>A0A847RQE5_9BACT</name>
<dbReference type="AlphaFoldDB" id="A0A847RQE5"/>
<organism evidence="1 2">
    <name type="scientific">Chitinophaga varians</name>
    <dbReference type="NCBI Taxonomy" id="2202339"/>
    <lineage>
        <taxon>Bacteria</taxon>
        <taxon>Pseudomonadati</taxon>
        <taxon>Bacteroidota</taxon>
        <taxon>Chitinophagia</taxon>
        <taxon>Chitinophagales</taxon>
        <taxon>Chitinophagaceae</taxon>
        <taxon>Chitinophaga</taxon>
    </lineage>
</organism>
<dbReference type="Proteomes" id="UP000570474">
    <property type="component" value="Unassembled WGS sequence"/>
</dbReference>
<accession>A0A847RQE5</accession>
<dbReference type="RefSeq" id="WP_168869076.1">
    <property type="nucleotide sequence ID" value="NZ_JABAIA010000001.1"/>
</dbReference>
<comment type="caution">
    <text evidence="1">The sequence shown here is derived from an EMBL/GenBank/DDBJ whole genome shotgun (WGS) entry which is preliminary data.</text>
</comment>
<protein>
    <submittedName>
        <fullName evidence="1">HEAT repeat domain-containing protein</fullName>
    </submittedName>
</protein>
<dbReference type="Pfam" id="PF13646">
    <property type="entry name" value="HEAT_2"/>
    <property type="match status" value="1"/>
</dbReference>
<dbReference type="EMBL" id="JABAIA010000001">
    <property type="protein sequence ID" value="NLR63057.1"/>
    <property type="molecule type" value="Genomic_DNA"/>
</dbReference>
<evidence type="ECO:0000313" key="2">
    <source>
        <dbReference type="Proteomes" id="UP000570474"/>
    </source>
</evidence>
<keyword evidence="2" id="KW-1185">Reference proteome</keyword>
<evidence type="ECO:0000313" key="1">
    <source>
        <dbReference type="EMBL" id="NLR63057.1"/>
    </source>
</evidence>
<dbReference type="InterPro" id="IPR011989">
    <property type="entry name" value="ARM-like"/>
</dbReference>
<dbReference type="InterPro" id="IPR016024">
    <property type="entry name" value="ARM-type_fold"/>
</dbReference>
<proteinExistence type="predicted"/>
<dbReference type="Gene3D" id="1.25.10.10">
    <property type="entry name" value="Leucine-rich Repeat Variant"/>
    <property type="match status" value="1"/>
</dbReference>
<sequence length="317" mass="35630">MDQYLTELIDRMNDTSDWPPPPGVSSSTTISWAALREAEKLNNTAHIPQLITFINTEKDARRRKSAYFTLAHIAENTDNREAMEFLISRVTKEKDKYIQSNILDHLADLEKPAGTDLTPLVQAVKSSSWQVSQSAIKALSRSAEKTAEEALLEVISTSKNEYALIYANIALATSGSPASLPYLVKLLEHKKQDVSGTALSAILKLGDASYLDLFREQLENGKNKFTALHGVIKYGDEKVVPDLIRRVKQLVAKQRAIEAISTDGKTEIIFALEFLVQHVAGNPEIKKLYELLTGKKNALLWDREKNWLQTFRHHFIV</sequence>
<dbReference type="SUPFAM" id="SSF48371">
    <property type="entry name" value="ARM repeat"/>
    <property type="match status" value="1"/>
</dbReference>
<gene>
    <name evidence="1" type="ORF">HGH92_01945</name>
</gene>